<feature type="compositionally biased region" description="Basic and acidic residues" evidence="5">
    <location>
        <begin position="200"/>
        <end position="209"/>
    </location>
</feature>
<dbReference type="InterPro" id="IPR023803">
    <property type="entry name" value="Ribosomal_bS16_dom_sf"/>
</dbReference>
<keyword evidence="4" id="KW-0175">Coiled coil</keyword>
<comment type="similarity">
    <text evidence="3">Belongs to the bacterial ribosomal protein bS16 family.</text>
</comment>
<evidence type="ECO:0000256" key="5">
    <source>
        <dbReference type="SAM" id="MobiDB-lite"/>
    </source>
</evidence>
<feature type="coiled-coil region" evidence="4">
    <location>
        <begin position="84"/>
        <end position="111"/>
    </location>
</feature>
<gene>
    <name evidence="3" type="primary">rpsP</name>
    <name evidence="6" type="ORF">EKD02_00605</name>
</gene>
<protein>
    <recommendedName>
        <fullName evidence="3">Small ribosomal subunit protein bS16</fullName>
    </recommendedName>
</protein>
<dbReference type="NCBIfam" id="TIGR00002">
    <property type="entry name" value="S16"/>
    <property type="match status" value="1"/>
</dbReference>
<dbReference type="GO" id="GO:0005737">
    <property type="term" value="C:cytoplasm"/>
    <property type="evidence" value="ECO:0007669"/>
    <property type="project" value="UniProtKB-ARBA"/>
</dbReference>
<comment type="caution">
    <text evidence="6">The sequence shown here is derived from an EMBL/GenBank/DDBJ whole genome shotgun (WGS) entry which is preliminary data.</text>
</comment>
<evidence type="ECO:0000256" key="3">
    <source>
        <dbReference type="HAMAP-Rule" id="MF_00385"/>
    </source>
</evidence>
<evidence type="ECO:0000256" key="4">
    <source>
        <dbReference type="SAM" id="Coils"/>
    </source>
</evidence>
<dbReference type="InterPro" id="IPR000307">
    <property type="entry name" value="Ribosomal_bS16"/>
</dbReference>
<feature type="compositionally biased region" description="Low complexity" evidence="5">
    <location>
        <begin position="128"/>
        <end position="197"/>
    </location>
</feature>
<dbReference type="Proteomes" id="UP000279908">
    <property type="component" value="Unassembled WGS sequence"/>
</dbReference>
<dbReference type="AlphaFoldDB" id="A0A3S0LRB7"/>
<reference evidence="6 7" key="1">
    <citation type="submission" date="2018-12" db="EMBL/GenBank/DDBJ databases">
        <authorList>
            <person name="Lunina O.N."/>
            <person name="Grouzdev D.S."/>
            <person name="Gorlenko V.M."/>
            <person name="Savvichev A.S."/>
        </authorList>
    </citation>
    <scope>NUCLEOTIDE SEQUENCE [LARGE SCALE GENOMIC DNA]</scope>
    <source>
        <strain evidence="6 7">BrKhr-17</strain>
    </source>
</reference>
<feature type="region of interest" description="Disordered" evidence="5">
    <location>
        <begin position="121"/>
        <end position="209"/>
    </location>
</feature>
<dbReference type="GO" id="GO:0006412">
    <property type="term" value="P:translation"/>
    <property type="evidence" value="ECO:0007669"/>
    <property type="project" value="UniProtKB-UniRule"/>
</dbReference>
<organism evidence="6 7">
    <name type="scientific">Chlorobium phaeovibrioides</name>
    <dbReference type="NCBI Taxonomy" id="1094"/>
    <lineage>
        <taxon>Bacteria</taxon>
        <taxon>Pseudomonadati</taxon>
        <taxon>Chlorobiota</taxon>
        <taxon>Chlorobiia</taxon>
        <taxon>Chlorobiales</taxon>
        <taxon>Chlorobiaceae</taxon>
        <taxon>Chlorobium/Pelodictyon group</taxon>
        <taxon>Chlorobium</taxon>
    </lineage>
</organism>
<dbReference type="EMBL" id="RXYK01000001">
    <property type="protein sequence ID" value="RTY39932.1"/>
    <property type="molecule type" value="Genomic_DNA"/>
</dbReference>
<evidence type="ECO:0000256" key="1">
    <source>
        <dbReference type="ARBA" id="ARBA00022980"/>
    </source>
</evidence>
<dbReference type="GO" id="GO:0015935">
    <property type="term" value="C:small ribosomal subunit"/>
    <property type="evidence" value="ECO:0007669"/>
    <property type="project" value="TreeGrafter"/>
</dbReference>
<dbReference type="SUPFAM" id="SSF54565">
    <property type="entry name" value="Ribosomal protein S16"/>
    <property type="match status" value="1"/>
</dbReference>
<evidence type="ECO:0000256" key="2">
    <source>
        <dbReference type="ARBA" id="ARBA00023274"/>
    </source>
</evidence>
<dbReference type="GO" id="GO:0003735">
    <property type="term" value="F:structural constituent of ribosome"/>
    <property type="evidence" value="ECO:0007669"/>
    <property type="project" value="InterPro"/>
</dbReference>
<proteinExistence type="inferred from homology"/>
<dbReference type="PANTHER" id="PTHR12919">
    <property type="entry name" value="30S RIBOSOMAL PROTEIN S16"/>
    <property type="match status" value="1"/>
</dbReference>
<accession>A0A3S0LRB7</accession>
<dbReference type="PANTHER" id="PTHR12919:SF20">
    <property type="entry name" value="SMALL RIBOSOMAL SUBUNIT PROTEIN BS16M"/>
    <property type="match status" value="1"/>
</dbReference>
<sequence>MVKIRLRRAGRKKLPVYQIVAADSRAPRDGKFLEVVGHYQPTAKPHTVTIDRERVAYWMQTGAQPTATVRSLIRMTGLLHELRLKSLGRSEEEITEEMEKWQEKQAERRQKRLVVKSRRRQLKKEAEAQPAVEAAPEAAVEAAPEAAVEAAPEAAVEAAPEAAVEAAPEAAVEAAPEAAAEAAPEAAAEAAPEAAADSAEEVKGEEAGA</sequence>
<keyword evidence="2 3" id="KW-0687">Ribonucleoprotein</keyword>
<dbReference type="HAMAP" id="MF_00385">
    <property type="entry name" value="Ribosomal_bS16"/>
    <property type="match status" value="1"/>
</dbReference>
<dbReference type="Pfam" id="PF00886">
    <property type="entry name" value="Ribosomal_S16"/>
    <property type="match status" value="1"/>
</dbReference>
<evidence type="ECO:0000313" key="7">
    <source>
        <dbReference type="Proteomes" id="UP000279908"/>
    </source>
</evidence>
<dbReference type="Gene3D" id="3.30.1320.10">
    <property type="match status" value="1"/>
</dbReference>
<keyword evidence="1 3" id="KW-0689">Ribosomal protein</keyword>
<evidence type="ECO:0000313" key="6">
    <source>
        <dbReference type="EMBL" id="RTY39932.1"/>
    </source>
</evidence>
<name>A0A3S0LRB7_CHLPH</name>